<dbReference type="AlphaFoldDB" id="K9YZZ1"/>
<dbReference type="KEGG" id="dsl:Dacsa_3569"/>
<organism evidence="1 2">
    <name type="scientific">Dactylococcopsis salina (strain PCC 8305)</name>
    <name type="common">Myxobactron salinum</name>
    <dbReference type="NCBI Taxonomy" id="13035"/>
    <lineage>
        <taxon>Bacteria</taxon>
        <taxon>Bacillati</taxon>
        <taxon>Cyanobacteriota</taxon>
        <taxon>Cyanophyceae</taxon>
        <taxon>Nodosilineales</taxon>
        <taxon>Cymatolegaceae</taxon>
        <taxon>Dactylococcopsis</taxon>
    </lineage>
</organism>
<proteinExistence type="predicted"/>
<dbReference type="Proteomes" id="UP000010482">
    <property type="component" value="Chromosome"/>
</dbReference>
<protein>
    <recommendedName>
        <fullName evidence="3">DUF2993 domain-containing protein</fullName>
    </recommendedName>
</protein>
<evidence type="ECO:0000313" key="2">
    <source>
        <dbReference type="Proteomes" id="UP000010482"/>
    </source>
</evidence>
<name>K9YZZ1_DACS8</name>
<dbReference type="Pfam" id="PF11209">
    <property type="entry name" value="LmeA"/>
    <property type="match status" value="1"/>
</dbReference>
<evidence type="ECO:0000313" key="1">
    <source>
        <dbReference type="EMBL" id="AFZ52052.1"/>
    </source>
</evidence>
<dbReference type="RefSeq" id="WP_015231026.1">
    <property type="nucleotide sequence ID" value="NC_019780.1"/>
</dbReference>
<dbReference type="STRING" id="13035.Dacsa_3569"/>
<accession>K9YZZ1</accession>
<dbReference type="OrthoDB" id="507589at2"/>
<evidence type="ECO:0008006" key="3">
    <source>
        <dbReference type="Google" id="ProtNLM"/>
    </source>
</evidence>
<dbReference type="PATRIC" id="fig|13035.3.peg.4047"/>
<sequence length="263" mass="29100">MIGGLAGFQNKGSDWGENLLNSVASNTLRHLFTKCDELEVKVRCHPSSKLLQGSIDSFNMNGKGLVIRKAFRTQEMWFETDAVAIDFSSALKGTIALKQPTQAIAQVSLLEEDINTAFKAQLVRKRLENLTAPTLTELSGGEPVSFTEISLTLLPHNQVQLEANADLGKAGIIPVSLICTLGVERRRRILFKDVQFQADNVPSEHRATSEKLTAVLGETLNHMVDLDRFDLDGVKMRVNRLETQDKTLVFTGYAQIDHVPRVG</sequence>
<gene>
    <name evidence="1" type="ORF">Dacsa_3569</name>
</gene>
<keyword evidence="2" id="KW-1185">Reference proteome</keyword>
<dbReference type="HOGENOM" id="CLU_092370_0_0_3"/>
<dbReference type="eggNOG" id="ENOG502Z7Y0">
    <property type="taxonomic scope" value="Bacteria"/>
</dbReference>
<dbReference type="EMBL" id="CP003944">
    <property type="protein sequence ID" value="AFZ52052.1"/>
    <property type="molecule type" value="Genomic_DNA"/>
</dbReference>
<dbReference type="InterPro" id="IPR021373">
    <property type="entry name" value="DUF2993"/>
</dbReference>
<reference evidence="1" key="1">
    <citation type="submission" date="2012-04" db="EMBL/GenBank/DDBJ databases">
        <title>Finished genome of Dactylococcopsis salina PCC 8305.</title>
        <authorList>
            <consortium name="US DOE Joint Genome Institute"/>
            <person name="Gugger M."/>
            <person name="Coursin T."/>
            <person name="Rippka R."/>
            <person name="Tandeau De Marsac N."/>
            <person name="Huntemann M."/>
            <person name="Wei C.-L."/>
            <person name="Han J."/>
            <person name="Detter J.C."/>
            <person name="Han C."/>
            <person name="Tapia R."/>
            <person name="Daligault H."/>
            <person name="Chen A."/>
            <person name="Krypides N."/>
            <person name="Mavromatis K."/>
            <person name="Markowitz V."/>
            <person name="Szeto E."/>
            <person name="Ivanova N."/>
            <person name="Ovchinnikova G."/>
            <person name="Pagani I."/>
            <person name="Pati A."/>
            <person name="Goodwin L."/>
            <person name="Peters L."/>
            <person name="Pitluck S."/>
            <person name="Woyke T."/>
            <person name="Kerfeld C."/>
        </authorList>
    </citation>
    <scope>NUCLEOTIDE SEQUENCE [LARGE SCALE GENOMIC DNA]</scope>
    <source>
        <strain evidence="1">PCC 8305</strain>
    </source>
</reference>